<evidence type="ECO:0000313" key="2">
    <source>
        <dbReference type="Proteomes" id="UP001061282"/>
    </source>
</evidence>
<comment type="caution">
    <text evidence="1">The sequence shown here is derived from an EMBL/GenBank/DDBJ whole genome shotgun (WGS) entry which is preliminary data.</text>
</comment>
<proteinExistence type="predicted"/>
<dbReference type="Proteomes" id="UP001061282">
    <property type="component" value="Unassembled WGS sequence"/>
</dbReference>
<keyword evidence="2" id="KW-1185">Reference proteome</keyword>
<organism evidence="1 2">
    <name type="scientific">Silvania confinis</name>
    <dbReference type="NCBI Taxonomy" id="2926470"/>
    <lineage>
        <taxon>Bacteria</taxon>
        <taxon>Pseudomonadati</taxon>
        <taxon>Pseudomonadota</taxon>
        <taxon>Gammaproteobacteria</taxon>
        <taxon>Enterobacterales</taxon>
        <taxon>Enterobacteriaceae</taxon>
        <taxon>Silvania</taxon>
    </lineage>
</organism>
<dbReference type="EMBL" id="JAMGZJ010000077">
    <property type="protein sequence ID" value="MCU6670154.1"/>
    <property type="molecule type" value="Genomic_DNA"/>
</dbReference>
<dbReference type="RefSeq" id="WP_271268696.1">
    <property type="nucleotide sequence ID" value="NZ_JAMGZJ010000077.1"/>
</dbReference>
<evidence type="ECO:0000313" key="1">
    <source>
        <dbReference type="EMBL" id="MCU6670154.1"/>
    </source>
</evidence>
<sequence>MKIVICAPTFDENSGGAIVLHRLCDIINENKLGSAFITPLLPEYLVAGGLRKLFSQAKWLLKLQREYRVNSSWNTPIITRQQIADDYIVIYPEIVLGNPLGANNVVRWFLHQPGFHTGKFDYGRNELYFKFNTAIDDFENEGSTLSTNEMKIIFYPLDIYKKDDEVIRDIECCHMIRKGGYKKKVHPENSVCVDGLNHKETADIFKRSQKFICYDDYTAYSLFAVLSGCASYVVPGDDVTIEQWYPNVEDRYGLSYGFSDAQQLWANSTKDRVEQHLIKEHELSVERVRRCLEEMKLFFSKTLDNNKTL</sequence>
<gene>
    <name evidence="1" type="ORF">M8013_15545</name>
</gene>
<dbReference type="AlphaFoldDB" id="A0A9J6QLI9"/>
<name>A0A9J6QLI9_9ENTR</name>
<protein>
    <submittedName>
        <fullName evidence="1">WavQ</fullName>
    </submittedName>
</protein>
<accession>A0A9J6QLI9</accession>
<reference evidence="1" key="1">
    <citation type="submission" date="2022-05" db="EMBL/GenBank/DDBJ databases">
        <title>Description of a novel species of Leclercia; Leclercia tamurae and the Proposal for a Novel Genus Silvania gen. nov. Containing Two Novel Species Silvania hatchlandensis sp. nov. and Silvania confinis sp. nov. Isolated from the Rhizosphere of Oak.</title>
        <authorList>
            <person name="Maddock D.W."/>
            <person name="Brady C.L."/>
            <person name="Denman S."/>
            <person name="Arnold D."/>
        </authorList>
    </citation>
    <scope>NUCLEOTIDE SEQUENCE</scope>
    <source>
        <strain evidence="1">H4N4</strain>
    </source>
</reference>